<organism evidence="1 2">
    <name type="scientific">Dehalogenimonas formicexedens</name>
    <dbReference type="NCBI Taxonomy" id="1839801"/>
    <lineage>
        <taxon>Bacteria</taxon>
        <taxon>Bacillati</taxon>
        <taxon>Chloroflexota</taxon>
        <taxon>Dehalococcoidia</taxon>
        <taxon>Dehalococcoidales</taxon>
        <taxon>Dehalococcoidaceae</taxon>
        <taxon>Dehalogenimonas</taxon>
    </lineage>
</organism>
<dbReference type="GO" id="GO:0003677">
    <property type="term" value="F:DNA binding"/>
    <property type="evidence" value="ECO:0007669"/>
    <property type="project" value="InterPro"/>
</dbReference>
<dbReference type="EMBL" id="CP018258">
    <property type="protein sequence ID" value="APV44473.1"/>
    <property type="molecule type" value="Genomic_DNA"/>
</dbReference>
<keyword evidence="2" id="KW-1185">Reference proteome</keyword>
<evidence type="ECO:0000313" key="2">
    <source>
        <dbReference type="Proteomes" id="UP000185934"/>
    </source>
</evidence>
<protein>
    <recommendedName>
        <fullName evidence="3">Helix-turn-helix domain-containing protein</fullName>
    </recommendedName>
</protein>
<sequence length="75" mass="8239">MNDVLVLTGVNEGLKIKLTRIAKGLRQIDVAAAARVDCIDITRLEKGRFVLPARQKRVLAVLGISDDIEEKGNHC</sequence>
<dbReference type="SUPFAM" id="SSF47413">
    <property type="entry name" value="lambda repressor-like DNA-binding domains"/>
    <property type="match status" value="1"/>
</dbReference>
<evidence type="ECO:0008006" key="3">
    <source>
        <dbReference type="Google" id="ProtNLM"/>
    </source>
</evidence>
<dbReference type="Gene3D" id="1.10.260.40">
    <property type="entry name" value="lambda repressor-like DNA-binding domains"/>
    <property type="match status" value="1"/>
</dbReference>
<proteinExistence type="predicted"/>
<dbReference type="AlphaFoldDB" id="A0A1P8F7R2"/>
<accession>A0A1P8F7R2</accession>
<name>A0A1P8F7R2_9CHLR</name>
<reference evidence="2" key="1">
    <citation type="submission" date="2016-11" db="EMBL/GenBank/DDBJ databases">
        <title>Dehalogenimonas formicexedens sp. nov., a chlorinated alkane respiring bacterium isolated from contaminated groundwater.</title>
        <authorList>
            <person name="Key T.A."/>
            <person name="Bowman K.S."/>
            <person name="Lee I."/>
            <person name="Chun J."/>
            <person name="Albuquerque L."/>
            <person name="da Costa M.S."/>
            <person name="Rainey F.A."/>
            <person name="Moe W.M."/>
        </authorList>
    </citation>
    <scope>NUCLEOTIDE SEQUENCE [LARGE SCALE GENOMIC DNA]</scope>
    <source>
        <strain evidence="2">NSZ-14</strain>
    </source>
</reference>
<dbReference type="KEGG" id="dfo:Dform_01139"/>
<gene>
    <name evidence="1" type="ORF">Dform_01139</name>
</gene>
<dbReference type="Proteomes" id="UP000185934">
    <property type="component" value="Chromosome"/>
</dbReference>
<evidence type="ECO:0000313" key="1">
    <source>
        <dbReference type="EMBL" id="APV44473.1"/>
    </source>
</evidence>
<dbReference type="STRING" id="1839801.Dform_01139"/>
<dbReference type="InterPro" id="IPR010982">
    <property type="entry name" value="Lambda_DNA-bd_dom_sf"/>
</dbReference>
<dbReference type="RefSeq" id="WP_076004151.1">
    <property type="nucleotide sequence ID" value="NZ_CP018258.1"/>
</dbReference>